<feature type="domain" description="HTH tetR-type" evidence="3">
    <location>
        <begin position="7"/>
        <end position="67"/>
    </location>
</feature>
<dbReference type="GO" id="GO:0003677">
    <property type="term" value="F:DNA binding"/>
    <property type="evidence" value="ECO:0007669"/>
    <property type="project" value="UniProtKB-UniRule"/>
</dbReference>
<evidence type="ECO:0000259" key="3">
    <source>
        <dbReference type="PROSITE" id="PS50977"/>
    </source>
</evidence>
<dbReference type="PANTHER" id="PTHR43479:SF11">
    <property type="entry name" value="ACREF_ENVCD OPERON REPRESSOR-RELATED"/>
    <property type="match status" value="1"/>
</dbReference>
<dbReference type="InterPro" id="IPR050624">
    <property type="entry name" value="HTH-type_Tx_Regulator"/>
</dbReference>
<protein>
    <recommendedName>
        <fullName evidence="3">HTH tetR-type domain-containing protein</fullName>
    </recommendedName>
</protein>
<organism evidence="4 5">
    <name type="scientific">candidate division WOR_3 bacterium SM1_77</name>
    <dbReference type="NCBI Taxonomy" id="1703778"/>
    <lineage>
        <taxon>Bacteria</taxon>
        <taxon>Bacteria division WOR-3</taxon>
    </lineage>
</organism>
<dbReference type="PROSITE" id="PS50977">
    <property type="entry name" value="HTH_TETR_2"/>
    <property type="match status" value="1"/>
</dbReference>
<feature type="DNA-binding region" description="H-T-H motif" evidence="2">
    <location>
        <begin position="30"/>
        <end position="49"/>
    </location>
</feature>
<dbReference type="Pfam" id="PF00440">
    <property type="entry name" value="TetR_N"/>
    <property type="match status" value="1"/>
</dbReference>
<dbReference type="EMBL" id="LJVE01000001">
    <property type="protein sequence ID" value="KPL15991.1"/>
    <property type="molecule type" value="Genomic_DNA"/>
</dbReference>
<evidence type="ECO:0000313" key="5">
    <source>
        <dbReference type="Proteomes" id="UP000050975"/>
    </source>
</evidence>
<dbReference type="AlphaFoldDB" id="A0A0S8K217"/>
<dbReference type="Gene3D" id="1.10.357.10">
    <property type="entry name" value="Tetracycline Repressor, domain 2"/>
    <property type="match status" value="1"/>
</dbReference>
<accession>A0A0S8K217</accession>
<reference evidence="4 5" key="1">
    <citation type="journal article" date="2015" name="Microbiome">
        <title>Genomic resolution of linkages in carbon, nitrogen, and sulfur cycling among widespread estuary sediment bacteria.</title>
        <authorList>
            <person name="Baker B.J."/>
            <person name="Lazar C.S."/>
            <person name="Teske A.P."/>
            <person name="Dick G.J."/>
        </authorList>
    </citation>
    <scope>NUCLEOTIDE SEQUENCE [LARGE SCALE GENOMIC DNA]</scope>
    <source>
        <strain evidence="4">SM1_77</strain>
    </source>
</reference>
<name>A0A0S8K217_UNCW3</name>
<evidence type="ECO:0000256" key="2">
    <source>
        <dbReference type="PROSITE-ProRule" id="PRU00335"/>
    </source>
</evidence>
<evidence type="ECO:0000256" key="1">
    <source>
        <dbReference type="ARBA" id="ARBA00023125"/>
    </source>
</evidence>
<dbReference type="PRINTS" id="PR00455">
    <property type="entry name" value="HTHTETR"/>
</dbReference>
<proteinExistence type="predicted"/>
<dbReference type="Proteomes" id="UP000050975">
    <property type="component" value="Unassembled WGS sequence"/>
</dbReference>
<keyword evidence="1 2" id="KW-0238">DNA-binding</keyword>
<gene>
    <name evidence="4" type="ORF">AMJ74_00120</name>
</gene>
<dbReference type="SUPFAM" id="SSF46689">
    <property type="entry name" value="Homeodomain-like"/>
    <property type="match status" value="1"/>
</dbReference>
<dbReference type="InterPro" id="IPR001647">
    <property type="entry name" value="HTH_TetR"/>
</dbReference>
<sequence>MKQATKIDAKQKIFDAATSLFAQKGYTGVGIREIAKAADVQISMVNYYYEGKVGVLKAIMGECYTRYGEAIRDVGDENSSLEDLVYRLIYNLITFYRENTELANAAFGAIPVDIPEIIDYRIKWFESGREAANNWFRLLGFDPGDAVQMSVLRDFLDKIISGFFRARYCCDRIAQESKKSEYVKEHFKHDDHAVQLNDAFFDKYAKMLTKVYLYGITNISKKFKNKEA</sequence>
<evidence type="ECO:0000313" key="4">
    <source>
        <dbReference type="EMBL" id="KPL15991.1"/>
    </source>
</evidence>
<dbReference type="PANTHER" id="PTHR43479">
    <property type="entry name" value="ACREF/ENVCD OPERON REPRESSOR-RELATED"/>
    <property type="match status" value="1"/>
</dbReference>
<comment type="caution">
    <text evidence="4">The sequence shown here is derived from an EMBL/GenBank/DDBJ whole genome shotgun (WGS) entry which is preliminary data.</text>
</comment>
<dbReference type="InterPro" id="IPR009057">
    <property type="entry name" value="Homeodomain-like_sf"/>
</dbReference>